<reference evidence="2" key="1">
    <citation type="journal article" date="2019" name="bioRxiv">
        <title>The Genome of the Zebra Mussel, Dreissena polymorpha: A Resource for Invasive Species Research.</title>
        <authorList>
            <person name="McCartney M.A."/>
            <person name="Auch B."/>
            <person name="Kono T."/>
            <person name="Mallez S."/>
            <person name="Zhang Y."/>
            <person name="Obille A."/>
            <person name="Becker A."/>
            <person name="Abrahante J.E."/>
            <person name="Garbe J."/>
            <person name="Badalamenti J.P."/>
            <person name="Herman A."/>
            <person name="Mangelson H."/>
            <person name="Liachko I."/>
            <person name="Sullivan S."/>
            <person name="Sone E.D."/>
            <person name="Koren S."/>
            <person name="Silverstein K.A.T."/>
            <person name="Beckman K.B."/>
            <person name="Gohl D.M."/>
        </authorList>
    </citation>
    <scope>NUCLEOTIDE SEQUENCE</scope>
    <source>
        <strain evidence="2">Duluth1</strain>
        <tissue evidence="2">Whole animal</tissue>
    </source>
</reference>
<organism evidence="2 3">
    <name type="scientific">Dreissena polymorpha</name>
    <name type="common">Zebra mussel</name>
    <name type="synonym">Mytilus polymorpha</name>
    <dbReference type="NCBI Taxonomy" id="45954"/>
    <lineage>
        <taxon>Eukaryota</taxon>
        <taxon>Metazoa</taxon>
        <taxon>Spiralia</taxon>
        <taxon>Lophotrochozoa</taxon>
        <taxon>Mollusca</taxon>
        <taxon>Bivalvia</taxon>
        <taxon>Autobranchia</taxon>
        <taxon>Heteroconchia</taxon>
        <taxon>Euheterodonta</taxon>
        <taxon>Imparidentia</taxon>
        <taxon>Neoheterodontei</taxon>
        <taxon>Myida</taxon>
        <taxon>Dreissenoidea</taxon>
        <taxon>Dreissenidae</taxon>
        <taxon>Dreissena</taxon>
    </lineage>
</organism>
<feature type="compositionally biased region" description="Polar residues" evidence="1">
    <location>
        <begin position="9"/>
        <end position="22"/>
    </location>
</feature>
<gene>
    <name evidence="2" type="ORF">DPMN_103066</name>
</gene>
<proteinExistence type="predicted"/>
<feature type="compositionally biased region" description="Polar residues" evidence="1">
    <location>
        <begin position="40"/>
        <end position="51"/>
    </location>
</feature>
<feature type="region of interest" description="Disordered" evidence="1">
    <location>
        <begin position="1"/>
        <end position="51"/>
    </location>
</feature>
<accession>A0A9D4K279</accession>
<protein>
    <submittedName>
        <fullName evidence="2">Uncharacterized protein</fullName>
    </submittedName>
</protein>
<comment type="caution">
    <text evidence="2">The sequence shown here is derived from an EMBL/GenBank/DDBJ whole genome shotgun (WGS) entry which is preliminary data.</text>
</comment>
<evidence type="ECO:0000313" key="3">
    <source>
        <dbReference type="Proteomes" id="UP000828390"/>
    </source>
</evidence>
<evidence type="ECO:0000256" key="1">
    <source>
        <dbReference type="SAM" id="MobiDB-lite"/>
    </source>
</evidence>
<reference evidence="2" key="2">
    <citation type="submission" date="2020-11" db="EMBL/GenBank/DDBJ databases">
        <authorList>
            <person name="McCartney M.A."/>
            <person name="Auch B."/>
            <person name="Kono T."/>
            <person name="Mallez S."/>
            <person name="Becker A."/>
            <person name="Gohl D.M."/>
            <person name="Silverstein K.A.T."/>
            <person name="Koren S."/>
            <person name="Bechman K.B."/>
            <person name="Herman A."/>
            <person name="Abrahante J.E."/>
            <person name="Garbe J."/>
        </authorList>
    </citation>
    <scope>NUCLEOTIDE SEQUENCE</scope>
    <source>
        <strain evidence="2">Duluth1</strain>
        <tissue evidence="2">Whole animal</tissue>
    </source>
</reference>
<sequence length="51" mass="5736">MVIAHRYSHPNTRNSSHFSPVNVSIPDAEEEDEPDNPQECQVSQSSDLDLI</sequence>
<evidence type="ECO:0000313" key="2">
    <source>
        <dbReference type="EMBL" id="KAH3829837.1"/>
    </source>
</evidence>
<dbReference type="AlphaFoldDB" id="A0A9D4K279"/>
<keyword evidence="3" id="KW-1185">Reference proteome</keyword>
<dbReference type="EMBL" id="JAIWYP010000004">
    <property type="protein sequence ID" value="KAH3829837.1"/>
    <property type="molecule type" value="Genomic_DNA"/>
</dbReference>
<dbReference type="Proteomes" id="UP000828390">
    <property type="component" value="Unassembled WGS sequence"/>
</dbReference>
<feature type="compositionally biased region" description="Acidic residues" evidence="1">
    <location>
        <begin position="27"/>
        <end position="36"/>
    </location>
</feature>
<name>A0A9D4K279_DREPO</name>